<organism evidence="3 4">
    <name type="scientific">Roseisolibacter agri</name>
    <dbReference type="NCBI Taxonomy" id="2014610"/>
    <lineage>
        <taxon>Bacteria</taxon>
        <taxon>Pseudomonadati</taxon>
        <taxon>Gemmatimonadota</taxon>
        <taxon>Gemmatimonadia</taxon>
        <taxon>Gemmatimonadales</taxon>
        <taxon>Gemmatimonadaceae</taxon>
        <taxon>Roseisolibacter</taxon>
    </lineage>
</organism>
<keyword evidence="4" id="KW-1185">Reference proteome</keyword>
<dbReference type="RefSeq" id="WP_284351776.1">
    <property type="nucleotide sequence ID" value="NZ_BRXS01000006.1"/>
</dbReference>
<evidence type="ECO:0000259" key="2">
    <source>
        <dbReference type="Pfam" id="PF13399"/>
    </source>
</evidence>
<proteinExistence type="predicted"/>
<feature type="domain" description="LytR/CpsA/Psr regulator C-terminal" evidence="2">
    <location>
        <begin position="67"/>
        <end position="153"/>
    </location>
</feature>
<name>A0AA37Q690_9BACT</name>
<gene>
    <name evidence="3" type="ORF">rosag_38480</name>
</gene>
<dbReference type="InterPro" id="IPR027381">
    <property type="entry name" value="LytR/CpsA/Psr_C"/>
</dbReference>
<dbReference type="EMBL" id="BRXS01000006">
    <property type="protein sequence ID" value="GLC27335.1"/>
    <property type="molecule type" value="Genomic_DNA"/>
</dbReference>
<evidence type="ECO:0000256" key="1">
    <source>
        <dbReference type="SAM" id="MobiDB-lite"/>
    </source>
</evidence>
<feature type="region of interest" description="Disordered" evidence="1">
    <location>
        <begin position="40"/>
        <end position="63"/>
    </location>
</feature>
<dbReference type="Gene3D" id="3.30.70.2390">
    <property type="match status" value="1"/>
</dbReference>
<dbReference type="AlphaFoldDB" id="A0AA37Q690"/>
<protein>
    <recommendedName>
        <fullName evidence="2">LytR/CpsA/Psr regulator C-terminal domain-containing protein</fullName>
    </recommendedName>
</protein>
<evidence type="ECO:0000313" key="3">
    <source>
        <dbReference type="EMBL" id="GLC27335.1"/>
    </source>
</evidence>
<sequence>MREDRPRWMRPGWLILGSLALVMAAGAAWPRVKAAFDDAPAGTASDEAGPKLPAADDTLGRPPGDARVRVEVLNATRTRGLGRRGMFYLRDRGFDVVAVGTSGAQQDSVVVIDRSGHPEWAKRVAYAMGGARIETRPDTSRYLDVTVVIGASWRAPAQPFHP</sequence>
<comment type="caution">
    <text evidence="3">The sequence shown here is derived from an EMBL/GenBank/DDBJ whole genome shotgun (WGS) entry which is preliminary data.</text>
</comment>
<dbReference type="Proteomes" id="UP001161325">
    <property type="component" value="Unassembled WGS sequence"/>
</dbReference>
<reference evidence="3" key="1">
    <citation type="submission" date="2022-08" db="EMBL/GenBank/DDBJ databases">
        <title>Draft genome sequencing of Roseisolibacter agri AW1220.</title>
        <authorList>
            <person name="Tobiishi Y."/>
            <person name="Tonouchi A."/>
        </authorList>
    </citation>
    <scope>NUCLEOTIDE SEQUENCE</scope>
    <source>
        <strain evidence="3">AW1220</strain>
    </source>
</reference>
<dbReference type="Pfam" id="PF13399">
    <property type="entry name" value="LytR_C"/>
    <property type="match status" value="1"/>
</dbReference>
<accession>A0AA37Q690</accession>
<evidence type="ECO:0000313" key="4">
    <source>
        <dbReference type="Proteomes" id="UP001161325"/>
    </source>
</evidence>